<evidence type="ECO:0000256" key="4">
    <source>
        <dbReference type="SAM" id="MobiDB-lite"/>
    </source>
</evidence>
<dbReference type="Gene3D" id="1.20.5.4090">
    <property type="match status" value="5"/>
</dbReference>
<comment type="caution">
    <text evidence="5">The sequence shown here is derived from an EMBL/GenBank/DDBJ whole genome shotgun (WGS) entry which is preliminary data.</text>
</comment>
<sequence length="425" mass="48970">MAVFQKYEVERTLHKYVQAELDKKKENRKEKLRSLRESLAEATEKYEEAMVFIDQLEDENSKLKSDVETLQDSVQELDRELSVSRITCKETTRECDGAKQELRILQSECSEMKEILLKVSLDEAERKYEKAMMTNAELEKKNSDLTSQECEQEREAHIKQKSCCEDFREALRERSELLKESEQELEAHNIRVSQYDQMTLTHNEKLLKISLAEAEARYEQEKETNAHLEKEKSDLMSQVEKLKGTVEGLGELLSEKHSQCAEALLECSKTKSIQATIKSKQKTLEQEKESLKVSLVEAETKYSEVMKTNTKLEYQNSTLLSHVVRLQDLMDDLKRELSETKRTCNAALRECEQGRETSSILQSQCDQMKETLSDKEKSHMVALAEAVEKYNHAMESNAQLENEKSDLMDRAQTARQSAAAGGRAL</sequence>
<dbReference type="EMBL" id="JAUCMX010000018">
    <property type="protein sequence ID" value="KAK3518260.1"/>
    <property type="molecule type" value="Genomic_DNA"/>
</dbReference>
<reference evidence="5" key="1">
    <citation type="submission" date="2023-06" db="EMBL/GenBank/DDBJ databases">
        <title>Male Hemibagrus guttatus genome.</title>
        <authorList>
            <person name="Bian C."/>
        </authorList>
    </citation>
    <scope>NUCLEOTIDE SEQUENCE</scope>
    <source>
        <strain evidence="5">Male_cb2023</strain>
        <tissue evidence="5">Muscle</tissue>
    </source>
</reference>
<keyword evidence="6" id="KW-1185">Reference proteome</keyword>
<feature type="coiled-coil region" evidence="3">
    <location>
        <begin position="18"/>
        <end position="245"/>
    </location>
</feature>
<evidence type="ECO:0000313" key="6">
    <source>
        <dbReference type="Proteomes" id="UP001274896"/>
    </source>
</evidence>
<gene>
    <name evidence="5" type="ORF">QTP70_035192</name>
</gene>
<name>A0AAE0QE29_9TELE</name>
<accession>A0AAE0QE29</accession>
<dbReference type="Pfam" id="PF09738">
    <property type="entry name" value="LRRFIP"/>
    <property type="match status" value="2"/>
</dbReference>
<proteinExistence type="inferred from homology"/>
<dbReference type="Proteomes" id="UP001274896">
    <property type="component" value="Unassembled WGS sequence"/>
</dbReference>
<feature type="coiled-coil region" evidence="3">
    <location>
        <begin position="281"/>
        <end position="350"/>
    </location>
</feature>
<dbReference type="PANTHER" id="PTHR19212">
    <property type="entry name" value="LEUCINE RICH REPEAT IN FLII INTERACTING PROTEIN"/>
    <property type="match status" value="1"/>
</dbReference>
<dbReference type="AlphaFoldDB" id="A0AAE0QE29"/>
<dbReference type="InterPro" id="IPR019139">
    <property type="entry name" value="LRRFIP1/2"/>
</dbReference>
<feature type="region of interest" description="Disordered" evidence="4">
    <location>
        <begin position="404"/>
        <end position="425"/>
    </location>
</feature>
<dbReference type="GO" id="GO:0006355">
    <property type="term" value="P:regulation of DNA-templated transcription"/>
    <property type="evidence" value="ECO:0007669"/>
    <property type="project" value="InterPro"/>
</dbReference>
<evidence type="ECO:0000256" key="1">
    <source>
        <dbReference type="ARBA" id="ARBA00008275"/>
    </source>
</evidence>
<evidence type="ECO:0000256" key="3">
    <source>
        <dbReference type="SAM" id="Coils"/>
    </source>
</evidence>
<keyword evidence="2 3" id="KW-0175">Coiled coil</keyword>
<evidence type="ECO:0000256" key="2">
    <source>
        <dbReference type="ARBA" id="ARBA00023054"/>
    </source>
</evidence>
<dbReference type="PANTHER" id="PTHR19212:SF0">
    <property type="entry name" value="LD07988P"/>
    <property type="match status" value="1"/>
</dbReference>
<comment type="similarity">
    <text evidence="1">Belongs to the LRRFIP family.</text>
</comment>
<organism evidence="5 6">
    <name type="scientific">Hemibagrus guttatus</name>
    <dbReference type="NCBI Taxonomy" id="175788"/>
    <lineage>
        <taxon>Eukaryota</taxon>
        <taxon>Metazoa</taxon>
        <taxon>Chordata</taxon>
        <taxon>Craniata</taxon>
        <taxon>Vertebrata</taxon>
        <taxon>Euteleostomi</taxon>
        <taxon>Actinopterygii</taxon>
        <taxon>Neopterygii</taxon>
        <taxon>Teleostei</taxon>
        <taxon>Ostariophysi</taxon>
        <taxon>Siluriformes</taxon>
        <taxon>Bagridae</taxon>
        <taxon>Hemibagrus</taxon>
    </lineage>
</organism>
<protein>
    <submittedName>
        <fullName evidence="5">Uncharacterized protein</fullName>
    </submittedName>
</protein>
<evidence type="ECO:0000313" key="5">
    <source>
        <dbReference type="EMBL" id="KAK3518260.1"/>
    </source>
</evidence>